<dbReference type="EMBL" id="JAHXZJ010000374">
    <property type="protein sequence ID" value="KAH0560359.1"/>
    <property type="molecule type" value="Genomic_DNA"/>
</dbReference>
<comment type="caution">
    <text evidence="1">The sequence shown here is derived from an EMBL/GenBank/DDBJ whole genome shotgun (WGS) entry which is preliminary data.</text>
</comment>
<name>A0AAV7IX64_COTGL</name>
<accession>A0AAV7IX64</accession>
<evidence type="ECO:0000313" key="1">
    <source>
        <dbReference type="EMBL" id="KAH0560359.1"/>
    </source>
</evidence>
<keyword evidence="2" id="KW-1185">Reference proteome</keyword>
<sequence>ISDEYATYSVASRTAYGVALTSLLYEIKNQVSTAEIYLQLGESIYDQEYVTKGHIYCSELNKLLSLLEGCDEKVQQYLMISKMNYNLQQLKNLIEEFSLSNNLLSYNYSDNNDSEVFKFLYQLLTGELLGWEPVNPEFILKENAPKKPVFITKNNNRRTQLKSLQHLPLFN</sequence>
<dbReference type="AlphaFoldDB" id="A0AAV7IX64"/>
<gene>
    <name evidence="1" type="ORF">KQX54_003803</name>
</gene>
<dbReference type="Proteomes" id="UP000826195">
    <property type="component" value="Unassembled WGS sequence"/>
</dbReference>
<feature type="non-terminal residue" evidence="1">
    <location>
        <position position="1"/>
    </location>
</feature>
<evidence type="ECO:0000313" key="2">
    <source>
        <dbReference type="Proteomes" id="UP000826195"/>
    </source>
</evidence>
<organism evidence="1 2">
    <name type="scientific">Cotesia glomerata</name>
    <name type="common">Lepidopteran parasitic wasp</name>
    <name type="synonym">Apanteles glomeratus</name>
    <dbReference type="NCBI Taxonomy" id="32391"/>
    <lineage>
        <taxon>Eukaryota</taxon>
        <taxon>Metazoa</taxon>
        <taxon>Ecdysozoa</taxon>
        <taxon>Arthropoda</taxon>
        <taxon>Hexapoda</taxon>
        <taxon>Insecta</taxon>
        <taxon>Pterygota</taxon>
        <taxon>Neoptera</taxon>
        <taxon>Endopterygota</taxon>
        <taxon>Hymenoptera</taxon>
        <taxon>Apocrita</taxon>
        <taxon>Ichneumonoidea</taxon>
        <taxon>Braconidae</taxon>
        <taxon>Microgastrinae</taxon>
        <taxon>Cotesia</taxon>
    </lineage>
</organism>
<reference evidence="1 2" key="1">
    <citation type="journal article" date="2021" name="J. Hered.">
        <title>A chromosome-level genome assembly of the parasitoid wasp, Cotesia glomerata (Hymenoptera: Braconidae).</title>
        <authorList>
            <person name="Pinto B.J."/>
            <person name="Weis J.J."/>
            <person name="Gamble T."/>
            <person name="Ode P.J."/>
            <person name="Paul R."/>
            <person name="Zaspel J.M."/>
        </authorList>
    </citation>
    <scope>NUCLEOTIDE SEQUENCE [LARGE SCALE GENOMIC DNA]</scope>
    <source>
        <strain evidence="1">CgM1</strain>
    </source>
</reference>
<protein>
    <submittedName>
        <fullName evidence="1">Uncharacterized protein</fullName>
    </submittedName>
</protein>
<proteinExistence type="predicted"/>